<feature type="domain" description="Autotransporter" evidence="2">
    <location>
        <begin position="3099"/>
        <end position="3375"/>
    </location>
</feature>
<feature type="compositionally biased region" description="Low complexity" evidence="1">
    <location>
        <begin position="152"/>
        <end position="179"/>
    </location>
</feature>
<feature type="compositionally biased region" description="Low complexity" evidence="1">
    <location>
        <begin position="2810"/>
        <end position="2827"/>
    </location>
</feature>
<feature type="compositionally biased region" description="Low complexity" evidence="1">
    <location>
        <begin position="2708"/>
        <end position="2751"/>
    </location>
</feature>
<organism evidence="3 4">
    <name type="scientific">Helicobacter gastrocanis</name>
    <dbReference type="NCBI Taxonomy" id="2849641"/>
    <lineage>
        <taxon>Bacteria</taxon>
        <taxon>Pseudomonadati</taxon>
        <taxon>Campylobacterota</taxon>
        <taxon>Epsilonproteobacteria</taxon>
        <taxon>Campylobacterales</taxon>
        <taxon>Helicobacteraceae</taxon>
        <taxon>Helicobacter</taxon>
    </lineage>
</organism>
<feature type="compositionally biased region" description="Gly residues" evidence="1">
    <location>
        <begin position="283"/>
        <end position="295"/>
    </location>
</feature>
<dbReference type="PROSITE" id="PS51208">
    <property type="entry name" value="AUTOTRANSPORTER"/>
    <property type="match status" value="1"/>
</dbReference>
<feature type="compositionally biased region" description="Gly residues" evidence="1">
    <location>
        <begin position="258"/>
        <end position="271"/>
    </location>
</feature>
<feature type="compositionally biased region" description="Low complexity" evidence="1">
    <location>
        <begin position="85"/>
        <end position="103"/>
    </location>
</feature>
<feature type="compositionally biased region" description="Polar residues" evidence="1">
    <location>
        <begin position="182"/>
        <end position="208"/>
    </location>
</feature>
<accession>A0ABM7SC44</accession>
<feature type="compositionally biased region" description="Low complexity" evidence="1">
    <location>
        <begin position="116"/>
        <end position="145"/>
    </location>
</feature>
<dbReference type="InterPro" id="IPR005546">
    <property type="entry name" value="Autotransporte_beta"/>
</dbReference>
<dbReference type="SMART" id="SM00869">
    <property type="entry name" value="Autotransporter"/>
    <property type="match status" value="1"/>
</dbReference>
<gene>
    <name evidence="3" type="ORF">NHP190003_15330</name>
</gene>
<feature type="compositionally biased region" description="Low complexity" evidence="1">
    <location>
        <begin position="2758"/>
        <end position="2771"/>
    </location>
</feature>
<feature type="compositionally biased region" description="Polar residues" evidence="1">
    <location>
        <begin position="104"/>
        <end position="115"/>
    </location>
</feature>
<evidence type="ECO:0000259" key="2">
    <source>
        <dbReference type="PROSITE" id="PS51208"/>
    </source>
</evidence>
<dbReference type="EMBL" id="AP024814">
    <property type="protein sequence ID" value="BCZ18251.1"/>
    <property type="molecule type" value="Genomic_DNA"/>
</dbReference>
<evidence type="ECO:0000256" key="1">
    <source>
        <dbReference type="SAM" id="MobiDB-lite"/>
    </source>
</evidence>
<feature type="compositionally biased region" description="Polar residues" evidence="1">
    <location>
        <begin position="2786"/>
        <end position="2809"/>
    </location>
</feature>
<reference evidence="3 4" key="1">
    <citation type="submission" date="2021-07" db="EMBL/GenBank/DDBJ databases">
        <title>Novel Helicobacter sp. Isolated from a dog.</title>
        <authorList>
            <person name="Rimbara E."/>
            <person name="Suzuki M."/>
        </authorList>
    </citation>
    <scope>NUCLEOTIDE SEQUENCE [LARGE SCALE GENOMIC DNA]</scope>
    <source>
        <strain evidence="4">NHP19-003</strain>
    </source>
</reference>
<feature type="compositionally biased region" description="Low complexity" evidence="1">
    <location>
        <begin position="237"/>
        <end position="257"/>
    </location>
</feature>
<dbReference type="InterPro" id="IPR004311">
    <property type="entry name" value="Vacuolating_cytotoxin_put"/>
</dbReference>
<feature type="compositionally biased region" description="Polar residues" evidence="1">
    <location>
        <begin position="42"/>
        <end position="53"/>
    </location>
</feature>
<sequence>MVYISLDGKTIKESFGSNALTFSLYVPPPPKPKPQDKPQNPSANTPNAGQSGPNIAGTGGDSGPSGTTNPNGSGAQGQDKGTHTAGAQGSGSSSGTDNSGDNTHTASGTQGQDQHNTAGNQGTGTTTSGQPANPTASSGTGQATGNTGGTAQGSHTASSGTSSAGSGNSGGNTHTTQGSGDSGNNTHTAGSTQGTHTADSGTPGQDQHNAAGNSGQGGHSGNAHSASDGSGSGSGTTAGDQGKGAPAGTQGAPTAGSGDRGSGPGGQGQGQGKNPQGDHNTAQGGGQGGSGGQQGGTHIAQGSPGVTPPQPIPQNVNSMDIWKDVYDMDNSQTWSPNVGTNGIAYIDPSHNHSDPGYNQPGLPQNSLTANATYQAWPPHNYTGSSTAVQGNNATLVIGNDQIKAVGLNDPRSVVWLDPSESGTEHSETSLQADNVFMTNNFFIGRTSSTDGTGNIGITANKTFTMDGLQFTAYSGTGSAISNYSWDKFKSLGSLNIQNSQFANGGGALYFSTPTASVNNAQFSGNGTTIGFDAFNQTNPSVVNNNPNTNNITPGQMSFANTTFSEKAGGHILINGSSVDLGTSIQGTKYTGTSPASGAVRFSGNNTDIAIASTTGNISATSTSFKEQAGGNISLKSGQNLTIGASSANPTNDSSYTSAFIGNNTNINLQASGALSVANTLFNDPLQNANSPQNMTLAGASITLNNNKFEGYSQYHFNTNSLTLQGTTTIATNNYLNKSNVATSPFSTYAGNVSFGSKALLDLSNTQEILNALQDDNTYTLLSGKNIDYASDTAYAKNLWQMVQFGGQSATLATQGLPQGATQGQNGIYYVSLDGQTIEETFGAKSLTLSLLNQEKDVWGDVYTMTPGCSPAAGGGCIGWPHWYDIVHGGYKTYSPNVGTNGIAYIDPTHQEAEGWSNGNTLSTYTGTGNGMHLQVQGTNNTLVIGNDTKQAATGGIVRLGGINGIYKIDVGYITDTFNAANIFMTNTFQTGNAAKTGGGANVSFTATNNITLDGLNYQNLKAGTQHSNASFVSSGDITATNSNFVDNSGGVFNFHGQNDTFTNSTFSGDSSQINIDASNSLSLTNTNLNNGMSTINLNATNTLTMGPSADSAPSTAEVPTSAINAKALNVSAQTATFNNTSFTLDPTSNTTSQFKVNHLTFNNDTFEGIGSTYSFSGTQNTTFLGTNTIATTDLSNNPNSPFKSLGGNVTLGSNARFDVSSPLTYNKTYTLVSGSHINWRDDSYAKELWGLVQYQGMSAISAQSTGNDSYIVEFGGLSTPIKVKETFNNNEIQLTLISQIQDIWPDVHQMTTTGWRADPAHWCTPYTNSKCNYTYTYNTNNNPDYVAYIDPNLKNGAYPYSNPGGKLLSTYSATANGANYDVEGQGTLIIGNNTNAAATGGTIWFGIQNTAQWDDHCVIGCGTITDTFNAYNVYLTNTIKIGQFALGGGASMTYTARNNLTADGLNYDQIATVFPGMQTNASQHSSAYFIANKNMSILNSNFNDASWGLFSFSAHNGNLNFTGSQVQGSETAVTLDSPNVALTNTNFYLGQGSNLNIENSNQGGGGTLSATGSTFSLNEKSHATFGTNANFNNSTVLLNNGASASFGSGGTFAGNSALDADNSTLSVSGNASFSNGAVLSLINHAVANLQAATFADNANVNVDQGSQANFSGAVTFNDTSSLNVNGTGASATLGAATFNAGTHMILNGGASATIKGAATFNGGNVNLNNSALSVGGNATLNSANFALQGTSSFDISGGASSSGTTNLSLYGTDPLSVGQNFGVSGVLNFKGASNPSSVPLVKVGGTFDLSKTGILDLSNVDLSTALGASPKVYNIVDARSIQGISGADGYQKIDFYGMQIQNATYNATNNSWSFANPLNGAELITERIENGDLSVTISSNPNPIATNLFNIAPELFYYKQSKQNITGTDYDYSDDRVGTFFLDSNFKGVFIPPATSKINPIQPEIPGTYDGYNQPLDPLNIYNAGISQADFGPLMGIASTLWPALEKLLASGVLNNLSDPAKVMQALGSVQINLTPAQKQELLNVIAGFDSKINQTFQNGNLVVGGTELGQVNSTSKVWFGGNGYAGTCTSGPSCQELRNTYLGQLFGSTGVDLGYIEANFNAKNIYITGTVGSGNSWHIGGSAEVSFNSATNLVLNQANIEAQGTDQIFPLLGAQGLDKILSQPGLGGVLGNLIYQKSLGESLVPQGLSLPGSIANETLGQIFSAQDLGEVFTIPGMANILKDILSSKTVGSLLGSGGLISSLSQSEQDKIYGMLSNEIEKGLDTLSPAAKAAAQAGLGVAGGVQGVQHLINTFYSKDTLLTLIDQIAPMTGMTLNQALSQANSPQATAAMQKFLNDTTFGQVFSQIIQNSGLINKTVSWLGPQILTDIMDMAIADALNPLKALQNMAEDVGIKILDQVLGANTMDTLKNLTNQKAISNILDSIIDNKGLGALWANGLGSVLPPNIQKVLQKAGVGALLAPKGLSALWEKGYFSFAAHENVLSNNSNYSNETGGTLSFIAGNQIVFSGKNNISFSNYQGTLNFFSNKQSNIDLTSLNATDGLNLNAQFENLNIAGGTIALNQYESLAVSAQNFNFLGTINDTGGLIDLTGITGANVIGTMNLQGASTLKTNNLSIAKALDNQSTNAINVGGDLTLYSGATLTTQAQGINVGGALNSQGSYVFNLNPNSGNTATSNTGTQGASGGASGAESGTSTGTNSSGGNTGVQSASSAGASGGMSQNAGNSQSQSASTGTDIGSANSQSANSSANSTSSVAVQNTGFSALSVGGTNNQSASGADSQSTDNTSGADNGQNQSANSSSGASSASNTPITPNTPLVQVQGIATLDASSNTMITFQGDAANTYTLLDSQKWMRYGLYQQNFDPNSWKDYLTLYTYLNINGKSMQLNKQGNGLTYNGQAVKIADRGLLVSYQNAQGQTIQASIAFDNIKLGVNKNLNVGMPNIEQYIAHIQGEGSVRAVYAAGGPGVMGWLNQLLIDTKNTPLFAAYYLEDNSQANLVKIAKDIANSIDLVASPTLKATTSRLLQINTFTQQMSRLAKLSSFASNDTLPDFHDFLVSLKGKKFASAVPNDMDIITAYSQRNKLKNNLWITGVGGASFVAGGTGTLYGVNMGYDRFIKGVIVGGYAAYGYSGFYGNITNSASNNVNVGVYSRAFLKGRHEITGSANETWGYNNAYINATDPILSIVNQRYNYSTWTTNLRANYGYDFFFKNKRVILKPQIGLAYYYIGLSGLQGTMNNPFYNQFKANADPANKSVLTLNLALESRHYFNKNSYYFVLASIGRDLFVHSMGDKVVRFIGDDMLSYRNGGMYNTFAGLTTGGEIRLFRSFYINASIGARFGLDYQDINITGNVGMRYAF</sequence>
<protein>
    <recommendedName>
        <fullName evidence="2">Autotransporter domain-containing protein</fullName>
    </recommendedName>
</protein>
<feature type="region of interest" description="Disordered" evidence="1">
    <location>
        <begin position="22"/>
        <end position="316"/>
    </location>
</feature>
<feature type="region of interest" description="Disordered" evidence="1">
    <location>
        <begin position="2691"/>
        <end position="2771"/>
    </location>
</feature>
<name>A0ABM7SC44_9HELI</name>
<dbReference type="RefSeq" id="WP_221279473.1">
    <property type="nucleotide sequence ID" value="NZ_AP024814.1"/>
</dbReference>
<dbReference type="Proteomes" id="UP000826775">
    <property type="component" value="Chromosome"/>
</dbReference>
<evidence type="ECO:0000313" key="3">
    <source>
        <dbReference type="EMBL" id="BCZ18251.1"/>
    </source>
</evidence>
<dbReference type="SUPFAM" id="SSF103515">
    <property type="entry name" value="Autotransporter"/>
    <property type="match status" value="1"/>
</dbReference>
<feature type="region of interest" description="Disordered" evidence="1">
    <location>
        <begin position="2786"/>
        <end position="2833"/>
    </location>
</feature>
<proteinExistence type="predicted"/>
<keyword evidence="4" id="KW-1185">Reference proteome</keyword>
<dbReference type="InterPro" id="IPR036709">
    <property type="entry name" value="Autotransporte_beta_dom_sf"/>
</dbReference>
<dbReference type="Pfam" id="PF03077">
    <property type="entry name" value="VacA2"/>
    <property type="match status" value="3"/>
</dbReference>
<evidence type="ECO:0000313" key="4">
    <source>
        <dbReference type="Proteomes" id="UP000826775"/>
    </source>
</evidence>
<feature type="compositionally biased region" description="Low complexity" evidence="1">
    <location>
        <begin position="2691"/>
        <end position="2700"/>
    </location>
</feature>